<comment type="cofactor">
    <cofactor evidence="2">
        <name>Mg(2+)</name>
        <dbReference type="ChEBI" id="CHEBI:18420"/>
    </cofactor>
</comment>
<dbReference type="PRINTS" id="PR01099">
    <property type="entry name" value="HYETHTZKNASE"/>
</dbReference>
<evidence type="ECO:0000256" key="7">
    <source>
        <dbReference type="ARBA" id="ARBA00022741"/>
    </source>
</evidence>
<dbReference type="SUPFAM" id="SSF53613">
    <property type="entry name" value="Ribokinase-like"/>
    <property type="match status" value="1"/>
</dbReference>
<evidence type="ECO:0000256" key="2">
    <source>
        <dbReference type="ARBA" id="ARBA00001946"/>
    </source>
</evidence>
<evidence type="ECO:0000256" key="8">
    <source>
        <dbReference type="ARBA" id="ARBA00022777"/>
    </source>
</evidence>
<sequence length="241" mass="25591">MDVELVRKLLPAGSIVGLSCNTPEQVKEAVKLGVDYTKNVTSPIIGTRGVGERLKVLDGTTIKAIAIGGIKTGNLWRTLHGGVSVTGHPLGGVAVVSEIVASQDPRVVATALGKIVKAFKSQQLLSNSLLQKNELISKTRDISPLVHQITNNVVATQSGNVTLAVGASPILATEPEEMEDLSKICGALLVNVGTMRADGLEGMRLAGRYANKYRKPIVFDPVRASKFRKQSVEGKSMKICL</sequence>
<dbReference type="GO" id="GO:0005524">
    <property type="term" value="F:ATP binding"/>
    <property type="evidence" value="ECO:0007669"/>
    <property type="project" value="UniProtKB-KW"/>
</dbReference>
<dbReference type="EC" id="2.7.1.50" evidence="4"/>
<dbReference type="CDD" id="cd00564">
    <property type="entry name" value="TMP_TenI"/>
    <property type="match status" value="1"/>
</dbReference>
<evidence type="ECO:0000256" key="6">
    <source>
        <dbReference type="ARBA" id="ARBA00022723"/>
    </source>
</evidence>
<dbReference type="Pfam" id="PF02581">
    <property type="entry name" value="TMP-TENI"/>
    <property type="match status" value="1"/>
</dbReference>
<feature type="domain" description="Thiamine phosphate synthase/TenI" evidence="12">
    <location>
        <begin position="1"/>
        <end position="99"/>
    </location>
</feature>
<dbReference type="InterPro" id="IPR022998">
    <property type="entry name" value="ThiamineP_synth_TenI"/>
</dbReference>
<dbReference type="InterPro" id="IPR000417">
    <property type="entry name" value="Hyethyz_kinase"/>
</dbReference>
<name>A0A8H6HVH4_9AGAR</name>
<evidence type="ECO:0000256" key="9">
    <source>
        <dbReference type="ARBA" id="ARBA00022840"/>
    </source>
</evidence>
<keyword evidence="5" id="KW-0808">Transferase</keyword>
<dbReference type="Gene3D" id="3.40.1190.20">
    <property type="match status" value="1"/>
</dbReference>
<protein>
    <recommendedName>
        <fullName evidence="4">hydroxyethylthiazole kinase</fullName>
        <ecNumber evidence="4">2.7.1.50</ecNumber>
    </recommendedName>
</protein>
<keyword evidence="14" id="KW-1185">Reference proteome</keyword>
<dbReference type="GO" id="GO:0005737">
    <property type="term" value="C:cytoplasm"/>
    <property type="evidence" value="ECO:0007669"/>
    <property type="project" value="TreeGrafter"/>
</dbReference>
<evidence type="ECO:0000313" key="14">
    <source>
        <dbReference type="Proteomes" id="UP000521943"/>
    </source>
</evidence>
<dbReference type="Proteomes" id="UP000521943">
    <property type="component" value="Unassembled WGS sequence"/>
</dbReference>
<dbReference type="Gene3D" id="3.20.20.70">
    <property type="entry name" value="Aldolase class I"/>
    <property type="match status" value="1"/>
</dbReference>
<evidence type="ECO:0000256" key="11">
    <source>
        <dbReference type="ARBA" id="ARBA00022977"/>
    </source>
</evidence>
<dbReference type="GO" id="GO:0000287">
    <property type="term" value="F:magnesium ion binding"/>
    <property type="evidence" value="ECO:0007669"/>
    <property type="project" value="InterPro"/>
</dbReference>
<evidence type="ECO:0000256" key="10">
    <source>
        <dbReference type="ARBA" id="ARBA00022842"/>
    </source>
</evidence>
<dbReference type="EMBL" id="JACGCI010000041">
    <property type="protein sequence ID" value="KAF6753142.1"/>
    <property type="molecule type" value="Genomic_DNA"/>
</dbReference>
<evidence type="ECO:0000256" key="3">
    <source>
        <dbReference type="ARBA" id="ARBA00004868"/>
    </source>
</evidence>
<dbReference type="AlphaFoldDB" id="A0A8H6HVH4"/>
<dbReference type="OrthoDB" id="4994at2759"/>
<accession>A0A8H6HVH4</accession>
<dbReference type="InterPro" id="IPR013785">
    <property type="entry name" value="Aldolase_TIM"/>
</dbReference>
<dbReference type="GO" id="GO:0004789">
    <property type="term" value="F:thiamine-phosphate diphosphorylase activity"/>
    <property type="evidence" value="ECO:0007669"/>
    <property type="project" value="TreeGrafter"/>
</dbReference>
<dbReference type="GO" id="GO:0009229">
    <property type="term" value="P:thiamine diphosphate biosynthetic process"/>
    <property type="evidence" value="ECO:0007669"/>
    <property type="project" value="UniProtKB-UniPathway"/>
</dbReference>
<evidence type="ECO:0000256" key="5">
    <source>
        <dbReference type="ARBA" id="ARBA00022679"/>
    </source>
</evidence>
<keyword evidence="7" id="KW-0547">Nucleotide-binding</keyword>
<dbReference type="InterPro" id="IPR029056">
    <property type="entry name" value="Ribokinase-like"/>
</dbReference>
<keyword evidence="9" id="KW-0067">ATP-binding</keyword>
<proteinExistence type="predicted"/>
<dbReference type="InterPro" id="IPR036206">
    <property type="entry name" value="ThiamineP_synth_sf"/>
</dbReference>
<keyword evidence="8 13" id="KW-0418">Kinase</keyword>
<dbReference type="SUPFAM" id="SSF51391">
    <property type="entry name" value="Thiamin phosphate synthase"/>
    <property type="match status" value="1"/>
</dbReference>
<evidence type="ECO:0000259" key="12">
    <source>
        <dbReference type="Pfam" id="PF02581"/>
    </source>
</evidence>
<dbReference type="PROSITE" id="PS51257">
    <property type="entry name" value="PROKAR_LIPOPROTEIN"/>
    <property type="match status" value="1"/>
</dbReference>
<keyword evidence="11" id="KW-0784">Thiamine biosynthesis</keyword>
<evidence type="ECO:0000313" key="13">
    <source>
        <dbReference type="EMBL" id="KAF6753142.1"/>
    </source>
</evidence>
<dbReference type="PANTHER" id="PTHR20857">
    <property type="entry name" value="THIAMINE-PHOSPHATE PYROPHOSPHORYLASE"/>
    <property type="match status" value="1"/>
</dbReference>
<dbReference type="UniPathway" id="UPA00060">
    <property type="reaction ID" value="UER00139"/>
</dbReference>
<evidence type="ECO:0000256" key="4">
    <source>
        <dbReference type="ARBA" id="ARBA00012129"/>
    </source>
</evidence>
<comment type="catalytic activity">
    <reaction evidence="1">
        <text>5-(2-hydroxyethyl)-4-methylthiazole + ATP = 4-methyl-5-(2-phosphooxyethyl)-thiazole + ADP + H(+)</text>
        <dbReference type="Rhea" id="RHEA:24212"/>
        <dbReference type="ChEBI" id="CHEBI:15378"/>
        <dbReference type="ChEBI" id="CHEBI:17957"/>
        <dbReference type="ChEBI" id="CHEBI:30616"/>
        <dbReference type="ChEBI" id="CHEBI:58296"/>
        <dbReference type="ChEBI" id="CHEBI:456216"/>
        <dbReference type="EC" id="2.7.1.50"/>
    </reaction>
</comment>
<dbReference type="Pfam" id="PF02110">
    <property type="entry name" value="HK"/>
    <property type="match status" value="1"/>
</dbReference>
<keyword evidence="6" id="KW-0479">Metal-binding</keyword>
<dbReference type="PANTHER" id="PTHR20857:SF23">
    <property type="entry name" value="THIAMINE BIOSYNTHETIC BIFUNCTIONAL ENZYME"/>
    <property type="match status" value="1"/>
</dbReference>
<evidence type="ECO:0000256" key="1">
    <source>
        <dbReference type="ARBA" id="ARBA00001771"/>
    </source>
</evidence>
<keyword evidence="10" id="KW-0460">Magnesium</keyword>
<dbReference type="GO" id="GO:0009228">
    <property type="term" value="P:thiamine biosynthetic process"/>
    <property type="evidence" value="ECO:0007669"/>
    <property type="project" value="UniProtKB-KW"/>
</dbReference>
<gene>
    <name evidence="13" type="ORF">DFP72DRAFT_903439</name>
</gene>
<reference evidence="13 14" key="1">
    <citation type="submission" date="2020-07" db="EMBL/GenBank/DDBJ databases">
        <title>Comparative genomics of pyrophilous fungi reveals a link between fire events and developmental genes.</title>
        <authorList>
            <consortium name="DOE Joint Genome Institute"/>
            <person name="Steindorff A.S."/>
            <person name="Carver A."/>
            <person name="Calhoun S."/>
            <person name="Stillman K."/>
            <person name="Liu H."/>
            <person name="Lipzen A."/>
            <person name="Pangilinan J."/>
            <person name="Labutti K."/>
            <person name="Bruns T.D."/>
            <person name="Grigoriev I.V."/>
        </authorList>
    </citation>
    <scope>NUCLEOTIDE SEQUENCE [LARGE SCALE GENOMIC DNA]</scope>
    <source>
        <strain evidence="13 14">CBS 144469</strain>
    </source>
</reference>
<comment type="pathway">
    <text evidence="3">Cofactor biosynthesis; thiamine diphosphate biosynthesis; 4-methyl-5-(2-phosphoethyl)-thiazole from 5-(2-hydroxyethyl)-4-methylthiazole: step 1/1.</text>
</comment>
<comment type="caution">
    <text evidence="13">The sequence shown here is derived from an EMBL/GenBank/DDBJ whole genome shotgun (WGS) entry which is preliminary data.</text>
</comment>
<organism evidence="13 14">
    <name type="scientific">Ephemerocybe angulata</name>
    <dbReference type="NCBI Taxonomy" id="980116"/>
    <lineage>
        <taxon>Eukaryota</taxon>
        <taxon>Fungi</taxon>
        <taxon>Dikarya</taxon>
        <taxon>Basidiomycota</taxon>
        <taxon>Agaricomycotina</taxon>
        <taxon>Agaricomycetes</taxon>
        <taxon>Agaricomycetidae</taxon>
        <taxon>Agaricales</taxon>
        <taxon>Agaricineae</taxon>
        <taxon>Psathyrellaceae</taxon>
        <taxon>Ephemerocybe</taxon>
    </lineage>
</organism>
<dbReference type="GO" id="GO:0004417">
    <property type="term" value="F:hydroxyethylthiazole kinase activity"/>
    <property type="evidence" value="ECO:0007669"/>
    <property type="project" value="UniProtKB-EC"/>
</dbReference>